<evidence type="ECO:0000256" key="3">
    <source>
        <dbReference type="ARBA" id="ARBA00022692"/>
    </source>
</evidence>
<dbReference type="PANTHER" id="PTHR35007:SF3">
    <property type="entry name" value="POSSIBLE CONSERVED ALANINE RICH MEMBRANE PROTEIN"/>
    <property type="match status" value="1"/>
</dbReference>
<dbReference type="AlphaFoldDB" id="A0A3S4AJ76"/>
<dbReference type="Pfam" id="PF00482">
    <property type="entry name" value="T2SSF"/>
    <property type="match status" value="1"/>
</dbReference>
<dbReference type="GO" id="GO:0005886">
    <property type="term" value="C:plasma membrane"/>
    <property type="evidence" value="ECO:0007669"/>
    <property type="project" value="UniProtKB-SubCell"/>
</dbReference>
<dbReference type="Proteomes" id="UP000288547">
    <property type="component" value="Unassembled WGS sequence"/>
</dbReference>
<protein>
    <submittedName>
        <fullName evidence="8">Type II secretion system protein F</fullName>
    </submittedName>
</protein>
<evidence type="ECO:0000313" key="8">
    <source>
        <dbReference type="EMBL" id="RWZ49718.1"/>
    </source>
</evidence>
<sequence length="287" mass="30602">MTWVLGATLGGGLVLIVSPRLWPRREKATVRSVDRLAPVRARLALAGLVRVPLPVFVVVSVIVGLTVGAVAVIVTSIPVIGVLAALVGTAVPWVLVSIRASARRRLRSTLWPDIVDHLVAAARSGLAVPDAVASLGRQGPEDLRPEFRAFARDYATSASWGGSVDRLKAVLDDPVADRVLETLRMAREVGGSDLTAILRQLAVALRDEAATRAELDARQSWVRNAAKLGVAAPWLVLVLLSTRREAAAAYASAEGTSLIVAGAVVSVVAYRLMLAVGRLPTERRWFR</sequence>
<dbReference type="InterPro" id="IPR018076">
    <property type="entry name" value="T2SS_GspF_dom"/>
</dbReference>
<dbReference type="OrthoDB" id="3217742at2"/>
<dbReference type="RefSeq" id="WP_128495765.1">
    <property type="nucleotide sequence ID" value="NZ_RZNB01000005.1"/>
</dbReference>
<evidence type="ECO:0000256" key="5">
    <source>
        <dbReference type="ARBA" id="ARBA00023136"/>
    </source>
</evidence>
<evidence type="ECO:0000256" key="4">
    <source>
        <dbReference type="ARBA" id="ARBA00022989"/>
    </source>
</evidence>
<keyword evidence="4 6" id="KW-1133">Transmembrane helix</keyword>
<gene>
    <name evidence="8" type="ORF">ELQ90_13330</name>
</gene>
<dbReference type="PANTHER" id="PTHR35007">
    <property type="entry name" value="INTEGRAL MEMBRANE PROTEIN-RELATED"/>
    <property type="match status" value="1"/>
</dbReference>
<comment type="caution">
    <text evidence="8">The sequence shown here is derived from an EMBL/GenBank/DDBJ whole genome shotgun (WGS) entry which is preliminary data.</text>
</comment>
<name>A0A3S4AJ76_9MICO</name>
<accession>A0A3S4AJ76</accession>
<dbReference type="EMBL" id="RZNB01000005">
    <property type="protein sequence ID" value="RWZ49718.1"/>
    <property type="molecule type" value="Genomic_DNA"/>
</dbReference>
<evidence type="ECO:0000256" key="1">
    <source>
        <dbReference type="ARBA" id="ARBA00004651"/>
    </source>
</evidence>
<reference evidence="8 9" key="1">
    <citation type="submission" date="2018-12" db="EMBL/GenBank/DDBJ databases">
        <authorList>
            <person name="Li F."/>
        </authorList>
    </citation>
    <scope>NUCLEOTIDE SEQUENCE [LARGE SCALE GENOMIC DNA]</scope>
    <source>
        <strain evidence="8 9">11W25H-1</strain>
    </source>
</reference>
<feature type="transmembrane region" description="Helical" evidence="6">
    <location>
        <begin position="225"/>
        <end position="243"/>
    </location>
</feature>
<feature type="transmembrane region" description="Helical" evidence="6">
    <location>
        <begin position="255"/>
        <end position="277"/>
    </location>
</feature>
<keyword evidence="3 6" id="KW-0812">Transmembrane</keyword>
<feature type="domain" description="Type II secretion system protein GspF" evidence="7">
    <location>
        <begin position="115"/>
        <end position="240"/>
    </location>
</feature>
<feature type="transmembrane region" description="Helical" evidence="6">
    <location>
        <begin position="43"/>
        <end position="73"/>
    </location>
</feature>
<evidence type="ECO:0000256" key="2">
    <source>
        <dbReference type="ARBA" id="ARBA00022475"/>
    </source>
</evidence>
<keyword evidence="5 6" id="KW-0472">Membrane</keyword>
<proteinExistence type="predicted"/>
<feature type="transmembrane region" description="Helical" evidence="6">
    <location>
        <begin position="79"/>
        <end position="98"/>
    </location>
</feature>
<comment type="subcellular location">
    <subcellularLocation>
        <location evidence="1">Cell membrane</location>
        <topology evidence="1">Multi-pass membrane protein</topology>
    </subcellularLocation>
</comment>
<evidence type="ECO:0000259" key="7">
    <source>
        <dbReference type="Pfam" id="PF00482"/>
    </source>
</evidence>
<organism evidence="8 9">
    <name type="scientific">Labedella phragmitis</name>
    <dbReference type="NCBI Taxonomy" id="2498849"/>
    <lineage>
        <taxon>Bacteria</taxon>
        <taxon>Bacillati</taxon>
        <taxon>Actinomycetota</taxon>
        <taxon>Actinomycetes</taxon>
        <taxon>Micrococcales</taxon>
        <taxon>Microbacteriaceae</taxon>
        <taxon>Labedella</taxon>
    </lineage>
</organism>
<evidence type="ECO:0000313" key="9">
    <source>
        <dbReference type="Proteomes" id="UP000288547"/>
    </source>
</evidence>
<keyword evidence="2" id="KW-1003">Cell membrane</keyword>
<feature type="transmembrane region" description="Helical" evidence="6">
    <location>
        <begin position="6"/>
        <end position="22"/>
    </location>
</feature>
<evidence type="ECO:0000256" key="6">
    <source>
        <dbReference type="SAM" id="Phobius"/>
    </source>
</evidence>
<keyword evidence="9" id="KW-1185">Reference proteome</keyword>